<dbReference type="Pfam" id="PF08044">
    <property type="entry name" value="DUF1707"/>
    <property type="match status" value="1"/>
</dbReference>
<feature type="transmembrane region" description="Helical" evidence="1">
    <location>
        <begin position="130"/>
        <end position="149"/>
    </location>
</feature>
<gene>
    <name evidence="3" type="ORF">ET989_05695</name>
</gene>
<dbReference type="RefSeq" id="WP_131167590.1">
    <property type="nucleotide sequence ID" value="NZ_SDMQ01000004.1"/>
</dbReference>
<reference evidence="3 4" key="1">
    <citation type="submission" date="2019-01" db="EMBL/GenBank/DDBJ databases">
        <title>Lactibacter flavus gen. nov., sp. nov., a novel bacterium of the family Propionibacteriaceae isolated from raw milk and dairy products.</title>
        <authorList>
            <person name="Huptas C."/>
            <person name="Wenning M."/>
            <person name="Breitenwieser F."/>
            <person name="Doll E."/>
            <person name="Von Neubeck M."/>
            <person name="Busse H.-J."/>
            <person name="Scherer S."/>
        </authorList>
    </citation>
    <scope>NUCLEOTIDE SEQUENCE [LARGE SCALE GENOMIC DNA]</scope>
    <source>
        <strain evidence="3 4">KCTC 33808</strain>
    </source>
</reference>
<keyword evidence="1" id="KW-0812">Transmembrane</keyword>
<name>A0A4Q9KEQ3_9ACTN</name>
<keyword evidence="1" id="KW-1133">Transmembrane helix</keyword>
<dbReference type="AlphaFoldDB" id="A0A4Q9KEQ3"/>
<feature type="transmembrane region" description="Helical" evidence="1">
    <location>
        <begin position="106"/>
        <end position="124"/>
    </location>
</feature>
<accession>A0A4Q9KEQ3</accession>
<sequence>MSDTPQLPVPDNVWARFSADPRTQGDVRASDADRDVAAEVLNAAFGDGRLDSAEHAERMTTALGSKRLGELVPILADIVVSSRRGQRPRTPARTGRLLQDGALRSWLGLALLFNVIWVATWLFAGQAPYYYWPIWPMIGTAVPALVLWVSGGSMANRSRPDDRDRRRLDRGR</sequence>
<dbReference type="EMBL" id="SDMQ01000004">
    <property type="protein sequence ID" value="TBT85941.1"/>
    <property type="molecule type" value="Genomic_DNA"/>
</dbReference>
<keyword evidence="4" id="KW-1185">Reference proteome</keyword>
<protein>
    <submittedName>
        <fullName evidence="3">DUF1707 domain-containing protein</fullName>
    </submittedName>
</protein>
<evidence type="ECO:0000313" key="4">
    <source>
        <dbReference type="Proteomes" id="UP000292373"/>
    </source>
</evidence>
<evidence type="ECO:0000256" key="1">
    <source>
        <dbReference type="SAM" id="Phobius"/>
    </source>
</evidence>
<dbReference type="OrthoDB" id="4803675at2"/>
<comment type="caution">
    <text evidence="3">The sequence shown here is derived from an EMBL/GenBank/DDBJ whole genome shotgun (WGS) entry which is preliminary data.</text>
</comment>
<proteinExistence type="predicted"/>
<dbReference type="Proteomes" id="UP000292373">
    <property type="component" value="Unassembled WGS sequence"/>
</dbReference>
<evidence type="ECO:0000259" key="2">
    <source>
        <dbReference type="Pfam" id="PF08044"/>
    </source>
</evidence>
<dbReference type="InterPro" id="IPR012551">
    <property type="entry name" value="DUF1707_SHOCT-like"/>
</dbReference>
<feature type="domain" description="DUF1707" evidence="2">
    <location>
        <begin position="27"/>
        <end position="77"/>
    </location>
</feature>
<evidence type="ECO:0000313" key="3">
    <source>
        <dbReference type="EMBL" id="TBT85941.1"/>
    </source>
</evidence>
<organism evidence="3 4">
    <name type="scientific">Propioniciclava sinopodophylli</name>
    <dbReference type="NCBI Taxonomy" id="1837344"/>
    <lineage>
        <taxon>Bacteria</taxon>
        <taxon>Bacillati</taxon>
        <taxon>Actinomycetota</taxon>
        <taxon>Actinomycetes</taxon>
        <taxon>Propionibacteriales</taxon>
        <taxon>Propionibacteriaceae</taxon>
        <taxon>Propioniciclava</taxon>
    </lineage>
</organism>
<keyword evidence="1" id="KW-0472">Membrane</keyword>